<comment type="caution">
    <text evidence="3">The sequence shown here is derived from an EMBL/GenBank/DDBJ whole genome shotgun (WGS) entry which is preliminary data.</text>
</comment>
<gene>
    <name evidence="3" type="ORF">HPB51_006034</name>
</gene>
<sequence length="67" mass="7422">MLWAPTRSVASVDASQGHRYLGPENALRNGDPVDEEDGIAKSHDEAYEQATITRTSLWLTKHLQLSS</sequence>
<evidence type="ECO:0000313" key="4">
    <source>
        <dbReference type="Proteomes" id="UP000821866"/>
    </source>
</evidence>
<evidence type="ECO:0000313" key="3">
    <source>
        <dbReference type="EMBL" id="KAH8025297.1"/>
    </source>
</evidence>
<reference evidence="3" key="1">
    <citation type="journal article" date="2020" name="Cell">
        <title>Large-Scale Comparative Analyses of Tick Genomes Elucidate Their Genetic Diversity and Vector Capacities.</title>
        <authorList>
            <consortium name="Tick Genome and Microbiome Consortium (TIGMIC)"/>
            <person name="Jia N."/>
            <person name="Wang J."/>
            <person name="Shi W."/>
            <person name="Du L."/>
            <person name="Sun Y."/>
            <person name="Zhan W."/>
            <person name="Jiang J.F."/>
            <person name="Wang Q."/>
            <person name="Zhang B."/>
            <person name="Ji P."/>
            <person name="Bell-Sakyi L."/>
            <person name="Cui X.M."/>
            <person name="Yuan T.T."/>
            <person name="Jiang B.G."/>
            <person name="Yang W.F."/>
            <person name="Lam T.T."/>
            <person name="Chang Q.C."/>
            <person name="Ding S.J."/>
            <person name="Wang X.J."/>
            <person name="Zhu J.G."/>
            <person name="Ruan X.D."/>
            <person name="Zhao L."/>
            <person name="Wei J.T."/>
            <person name="Ye R.Z."/>
            <person name="Que T.C."/>
            <person name="Du C.H."/>
            <person name="Zhou Y.H."/>
            <person name="Cheng J.X."/>
            <person name="Dai P.F."/>
            <person name="Guo W.B."/>
            <person name="Han X.H."/>
            <person name="Huang E.J."/>
            <person name="Li L.F."/>
            <person name="Wei W."/>
            <person name="Gao Y.C."/>
            <person name="Liu J.Z."/>
            <person name="Shao H.Z."/>
            <person name="Wang X."/>
            <person name="Wang C.C."/>
            <person name="Yang T.C."/>
            <person name="Huo Q.B."/>
            <person name="Li W."/>
            <person name="Chen H.Y."/>
            <person name="Chen S.E."/>
            <person name="Zhou L.G."/>
            <person name="Ni X.B."/>
            <person name="Tian J.H."/>
            <person name="Sheng Y."/>
            <person name="Liu T."/>
            <person name="Pan Y.S."/>
            <person name="Xia L.Y."/>
            <person name="Li J."/>
            <person name="Zhao F."/>
            <person name="Cao W.C."/>
        </authorList>
    </citation>
    <scope>NUCLEOTIDE SEQUENCE</scope>
    <source>
        <strain evidence="3">Rmic-2018</strain>
    </source>
</reference>
<evidence type="ECO:0000259" key="2">
    <source>
        <dbReference type="Pfam" id="PF08398"/>
    </source>
</evidence>
<dbReference type="Proteomes" id="UP000821866">
    <property type="component" value="Unassembled WGS sequence"/>
</dbReference>
<dbReference type="GO" id="GO:0005198">
    <property type="term" value="F:structural molecule activity"/>
    <property type="evidence" value="ECO:0007669"/>
    <property type="project" value="InterPro"/>
</dbReference>
<dbReference type="InterPro" id="IPR013607">
    <property type="entry name" value="Phospholipase_A2-like"/>
</dbReference>
<proteinExistence type="predicted"/>
<evidence type="ECO:0000256" key="1">
    <source>
        <dbReference type="SAM" id="MobiDB-lite"/>
    </source>
</evidence>
<feature type="domain" description="Phospholipase A2-like" evidence="2">
    <location>
        <begin position="17"/>
        <end position="50"/>
    </location>
</feature>
<keyword evidence="4" id="KW-1185">Reference proteome</keyword>
<dbReference type="AlphaFoldDB" id="A0A9J6DTL0"/>
<accession>A0A9J6DTL0</accession>
<dbReference type="EMBL" id="JABSTU010000007">
    <property type="protein sequence ID" value="KAH8025297.1"/>
    <property type="molecule type" value="Genomic_DNA"/>
</dbReference>
<feature type="region of interest" description="Disordered" evidence="1">
    <location>
        <begin position="1"/>
        <end position="37"/>
    </location>
</feature>
<reference evidence="3" key="2">
    <citation type="submission" date="2021-09" db="EMBL/GenBank/DDBJ databases">
        <authorList>
            <person name="Jia N."/>
            <person name="Wang J."/>
            <person name="Shi W."/>
            <person name="Du L."/>
            <person name="Sun Y."/>
            <person name="Zhan W."/>
            <person name="Jiang J."/>
            <person name="Wang Q."/>
            <person name="Zhang B."/>
            <person name="Ji P."/>
            <person name="Sakyi L.B."/>
            <person name="Cui X."/>
            <person name="Yuan T."/>
            <person name="Jiang B."/>
            <person name="Yang W."/>
            <person name="Lam T.T.-Y."/>
            <person name="Chang Q."/>
            <person name="Ding S."/>
            <person name="Wang X."/>
            <person name="Zhu J."/>
            <person name="Ruan X."/>
            <person name="Zhao L."/>
            <person name="Wei J."/>
            <person name="Que T."/>
            <person name="Du C."/>
            <person name="Cheng J."/>
            <person name="Dai P."/>
            <person name="Han X."/>
            <person name="Huang E."/>
            <person name="Gao Y."/>
            <person name="Liu J."/>
            <person name="Shao H."/>
            <person name="Ye R."/>
            <person name="Li L."/>
            <person name="Wei W."/>
            <person name="Wang X."/>
            <person name="Wang C."/>
            <person name="Huo Q."/>
            <person name="Li W."/>
            <person name="Guo W."/>
            <person name="Chen H."/>
            <person name="Chen S."/>
            <person name="Zhou L."/>
            <person name="Zhou L."/>
            <person name="Ni X."/>
            <person name="Tian J."/>
            <person name="Zhou Y."/>
            <person name="Sheng Y."/>
            <person name="Liu T."/>
            <person name="Pan Y."/>
            <person name="Xia L."/>
            <person name="Li J."/>
            <person name="Zhao F."/>
            <person name="Cao W."/>
        </authorList>
    </citation>
    <scope>NUCLEOTIDE SEQUENCE</scope>
    <source>
        <strain evidence="3">Rmic-2018</strain>
        <tissue evidence="3">Larvae</tissue>
    </source>
</reference>
<organism evidence="3 4">
    <name type="scientific">Rhipicephalus microplus</name>
    <name type="common">Cattle tick</name>
    <name type="synonym">Boophilus microplus</name>
    <dbReference type="NCBI Taxonomy" id="6941"/>
    <lineage>
        <taxon>Eukaryota</taxon>
        <taxon>Metazoa</taxon>
        <taxon>Ecdysozoa</taxon>
        <taxon>Arthropoda</taxon>
        <taxon>Chelicerata</taxon>
        <taxon>Arachnida</taxon>
        <taxon>Acari</taxon>
        <taxon>Parasitiformes</taxon>
        <taxon>Ixodida</taxon>
        <taxon>Ixodoidea</taxon>
        <taxon>Ixodidae</taxon>
        <taxon>Rhipicephalinae</taxon>
        <taxon>Rhipicephalus</taxon>
        <taxon>Boophilus</taxon>
    </lineage>
</organism>
<name>A0A9J6DTL0_RHIMP</name>
<dbReference type="Pfam" id="PF08398">
    <property type="entry name" value="Phospholip_A2_4"/>
    <property type="match status" value="1"/>
</dbReference>
<protein>
    <recommendedName>
        <fullName evidence="2">Phospholipase A2-like domain-containing protein</fullName>
    </recommendedName>
</protein>